<dbReference type="InterPro" id="IPR003961">
    <property type="entry name" value="FN3_dom"/>
</dbReference>
<evidence type="ECO:0000313" key="3">
    <source>
        <dbReference type="EMBL" id="KIS35584.1"/>
    </source>
</evidence>
<dbReference type="RefSeq" id="WP_059358256.1">
    <property type="nucleotide sequence ID" value="NZ_JMQP01000002.1"/>
</dbReference>
<dbReference type="InterPro" id="IPR013783">
    <property type="entry name" value="Ig-like_fold"/>
</dbReference>
<comment type="caution">
    <text evidence="3">The sequence shown here is derived from an EMBL/GenBank/DDBJ whole genome shotgun (WGS) entry which is preliminary data.</text>
</comment>
<feature type="domain" description="Fibronectin type-III" evidence="2">
    <location>
        <begin position="627"/>
        <end position="721"/>
    </location>
</feature>
<dbReference type="PANTHER" id="PTHR36251">
    <property type="entry name" value="FELS-1 PROPHAGE HOST SPECIFICITY PROTEIN-RELATED"/>
    <property type="match status" value="1"/>
</dbReference>
<dbReference type="PATRIC" id="fig|727.582.peg.1093"/>
<organism evidence="3 4">
    <name type="scientific">Haemophilus influenzae</name>
    <dbReference type="NCBI Taxonomy" id="727"/>
    <lineage>
        <taxon>Bacteria</taxon>
        <taxon>Pseudomonadati</taxon>
        <taxon>Pseudomonadota</taxon>
        <taxon>Gammaproteobacteria</taxon>
        <taxon>Pasteurellales</taxon>
        <taxon>Pasteurellaceae</taxon>
        <taxon>Haemophilus</taxon>
    </lineage>
</organism>
<proteinExistence type="predicted"/>
<feature type="compositionally biased region" description="Gly residues" evidence="1">
    <location>
        <begin position="1"/>
        <end position="17"/>
    </location>
</feature>
<dbReference type="InterPro" id="IPR053171">
    <property type="entry name" value="Viral_Tip_Attach_Protein"/>
</dbReference>
<dbReference type="SUPFAM" id="SSF49265">
    <property type="entry name" value="Fibronectin type III"/>
    <property type="match status" value="1"/>
</dbReference>
<evidence type="ECO:0000313" key="4">
    <source>
        <dbReference type="Proteomes" id="UP000050700"/>
    </source>
</evidence>
<dbReference type="Gene3D" id="2.60.40.10">
    <property type="entry name" value="Immunoglobulins"/>
    <property type="match status" value="1"/>
</dbReference>
<gene>
    <name evidence="3" type="ORF">NTHI1209_01191</name>
</gene>
<evidence type="ECO:0000256" key="1">
    <source>
        <dbReference type="SAM" id="MobiDB-lite"/>
    </source>
</evidence>
<evidence type="ECO:0000259" key="2">
    <source>
        <dbReference type="PROSITE" id="PS50853"/>
    </source>
</evidence>
<dbReference type="EMBL" id="JMQP01000002">
    <property type="protein sequence ID" value="KIS35584.1"/>
    <property type="molecule type" value="Genomic_DNA"/>
</dbReference>
<dbReference type="PANTHER" id="PTHR36251:SF2">
    <property type="entry name" value="GIFSY-2 PROPHAGE HOST SPECIFICITY PROTEIN J, PHAGE LAMBDA"/>
    <property type="match status" value="1"/>
</dbReference>
<dbReference type="Proteomes" id="UP000050700">
    <property type="component" value="Unassembled WGS sequence"/>
</dbReference>
<dbReference type="Pfam" id="PF24801">
    <property type="entry name" value="FNIII-A_GpJ"/>
    <property type="match status" value="1"/>
</dbReference>
<dbReference type="InterPro" id="IPR055385">
    <property type="entry name" value="GpJ_HDII-ins2"/>
</dbReference>
<dbReference type="CDD" id="cd00063">
    <property type="entry name" value="FN3"/>
    <property type="match status" value="1"/>
</dbReference>
<dbReference type="InterPro" id="IPR032876">
    <property type="entry name" value="J_dom"/>
</dbReference>
<accession>A0A158SXJ0</accession>
<name>A0A158SXJ0_HAEIF</name>
<reference evidence="3 4" key="1">
    <citation type="submission" date="2014-05" db="EMBL/GenBank/DDBJ databases">
        <title>Methylome analysis of the phasevarions of Haemophilus influenzae.</title>
        <authorList>
            <person name="Atack J.M."/>
            <person name="Fox K.L."/>
            <person name="Power P.M."/>
            <person name="Clark T."/>
            <person name="Jurcisek J."/>
            <person name="Korlach J."/>
            <person name="Bakaletz L.O."/>
            <person name="Jennings M.P."/>
        </authorList>
    </citation>
    <scope>NUCLEOTIDE SEQUENCE [LARGE SCALE GENOMIC DNA]</scope>
    <source>
        <strain evidence="3 4">1209</strain>
    </source>
</reference>
<dbReference type="InterPro" id="IPR036116">
    <property type="entry name" value="FN3_sf"/>
</dbReference>
<dbReference type="Pfam" id="PF13550">
    <property type="entry name" value="Phage-tail_3"/>
    <property type="match status" value="1"/>
</dbReference>
<feature type="region of interest" description="Disordered" evidence="1">
    <location>
        <begin position="1"/>
        <end position="21"/>
    </location>
</feature>
<dbReference type="PROSITE" id="PS50853">
    <property type="entry name" value="FN3"/>
    <property type="match status" value="1"/>
</dbReference>
<protein>
    <recommendedName>
        <fullName evidence="2">Fibronectin type-III domain-containing protein</fullName>
    </recommendedName>
</protein>
<dbReference type="AlphaFoldDB" id="A0A158SXJ0"/>
<sequence length="1216" mass="136487">MQIVGRKGGGKGGGKGGRAPVEAPDSLKSCSYAKFIDVISCGEIEGPVNGLNSVYFGDVQLQDEKGKFNFNNVAIEWRPGSVRQAPSEICQTNEVTMDVNTEVKKDKPITRSIIAPEADIVRVTITVPGLSHQNKSNGDINGTKVELKVEYQANGSQWIDAGNIVIEGKTTSSYNREHSFRLTGEAPWNIKVTRLTDDSDSQVLQNKTIFSKITTVFEEKLTYPGVAYVGVQIDAEQFSSIPSRGYYCRGIKLKVPSNYNPETREYSGDWDGTFIVKYSNNPVWIYFDLLTNEEYGAGEYIKEDMLDKWSMYQIAKYCDELVPDGFGGREPRFTCNVYIQTKQEAFKLLRDLTSVFRAMSYWSSGTQMLVQDSPKEPIYQFNNTNVIGGKFSRSGSNIKTRHNVVLVTWNDPKKYFKQSVEYIEDSEAIVKMGYISQTEVVAFGCTSRGQARRLGKWLLYTEQYESEVITFSCGQDGAIPIPGEVIQVSDVHRSGERRGGRVKDGSTVNRIILDAEVEITKESTISIVNEKGELEQRAITQRGKLTEIEVNPGFTSVTENSTWIIASSDIKPELYRVISIVESDDGSYTITASDYNPSKFEHIENGNELIEYDTTNNTLDTGVKNVVITDEIYRGLGGSIQTKIVVSYEPATSLTSRYQIEYREGNGNWKQMEPTTLTSVDIPNVKDGVLYQIRIKTSNVLGVWSDNPIQNYEPIERLRPPHNVSNLRHKAIAQEGAFLIWDLSPDIDLEYYEIKKGDTYESSKPVGKIKANEFNLGFIRAGEHKYWLSAVDSSDVRSESPTAVTFNISGGQVENLVAEIVGDEVLMTWGETKNNSFSTELYEVKKDDDVLALVKSTSFKFKADFNGNKKFTVTAIDLGGNRSESAQAQLIVHRPTPVSISQQVIDNYVMLRWQSAKATLPIVYYELRKGETIENSEFITNIDGLAFPQFETVGGLYKYWIIGVDSAGNRSEPQYTLSNVAQPPDYILKYDYNSSYDGIKNGSDKIDGKLYLPVRRDTWAEHFRSNNLATPKSQINRGFPLYLQPIDESGYYEEEMDYGTVLASSKITLTPKVISSGSYDINYHIAVKENAKDNWREHDQQSVYETNFRYVKFRITVSNAQKPVVIESLNLKLDQKQKTDGGTVQANASDIKGTWVNFATEFIDASVPVLTPQSKQPLFATSDFKDEPKPKGFYVFLFDKNGNRVSGKVGWVVKGV</sequence>